<reference evidence="2 3" key="1">
    <citation type="submission" date="2011-06" db="EMBL/GenBank/DDBJ databases">
        <title>The draft genome of Thiocapsa marina 5811.</title>
        <authorList>
            <consortium name="US DOE Joint Genome Institute (JGI-PGF)"/>
            <person name="Lucas S."/>
            <person name="Han J."/>
            <person name="Cheng J.-F."/>
            <person name="Goodwin L."/>
            <person name="Pitluck S."/>
            <person name="Peters L."/>
            <person name="Land M.L."/>
            <person name="Hauser L."/>
            <person name="Vogl K."/>
            <person name="Liu Z."/>
            <person name="Imhoff J."/>
            <person name="Thiel V."/>
            <person name="Frigaard N.-U."/>
            <person name="Bryant D."/>
            <person name="Woyke T.J."/>
        </authorList>
    </citation>
    <scope>NUCLEOTIDE SEQUENCE [LARGE SCALE GENOMIC DNA]</scope>
    <source>
        <strain evidence="2 3">5811</strain>
    </source>
</reference>
<gene>
    <name evidence="2" type="ORF">ThimaDRAFT_0231</name>
</gene>
<organism evidence="2 3">
    <name type="scientific">Thiocapsa marina 5811</name>
    <dbReference type="NCBI Taxonomy" id="768671"/>
    <lineage>
        <taxon>Bacteria</taxon>
        <taxon>Pseudomonadati</taxon>
        <taxon>Pseudomonadota</taxon>
        <taxon>Gammaproteobacteria</taxon>
        <taxon>Chromatiales</taxon>
        <taxon>Chromatiaceae</taxon>
        <taxon>Thiocapsa</taxon>
    </lineage>
</organism>
<proteinExistence type="predicted"/>
<keyword evidence="3" id="KW-1185">Reference proteome</keyword>
<feature type="compositionally biased region" description="Low complexity" evidence="1">
    <location>
        <begin position="749"/>
        <end position="769"/>
    </location>
</feature>
<dbReference type="AlphaFoldDB" id="F9U5N0"/>
<dbReference type="Proteomes" id="UP000005459">
    <property type="component" value="Unassembled WGS sequence"/>
</dbReference>
<evidence type="ECO:0000256" key="1">
    <source>
        <dbReference type="SAM" id="MobiDB-lite"/>
    </source>
</evidence>
<dbReference type="OrthoDB" id="8093962at2"/>
<evidence type="ECO:0000313" key="3">
    <source>
        <dbReference type="Proteomes" id="UP000005459"/>
    </source>
</evidence>
<dbReference type="STRING" id="768671.ThimaDRAFT_0231"/>
<dbReference type="RefSeq" id="WP_007191109.1">
    <property type="nucleotide sequence ID" value="NZ_AFWV01000001.1"/>
</dbReference>
<accession>F9U5N0</accession>
<dbReference type="eggNOG" id="ENOG502ZAX2">
    <property type="taxonomic scope" value="Bacteria"/>
</dbReference>
<sequence length="769" mass="85089">MSQQTNTSALPAERSQAAVALDNLIRRHLRVSDPRDPEAISNALRERYVDEQAALDQEAAGLPFFKVTRIETRAPVETSTSVELKQARDDVSRDLDALVGHALLKNVHPELRGWAQHIRQSVAEGVNAARFALDPWQRDQAMATRRLLGDYARMARFVGALTPGMGHQYRSLAKSLDEVASVILVTIGETIAQAGFGGGRFLLQAPASELQARRDAVINSLRNLIGSRHAVLEQDEWAYGQHALRQVMEYLDGSGLTELRPLFQENHVARVLDELVHWATRGSAEDLRALGATAQLTLGRFRRLIMITKNIPDPPAPPFSAYLDAIRSFLDAFSSGAGYRLLYIARPAIAHYGLYGIGGPDAPSQRMLKLTALRGQLAQALDCYLGCECGSDPVRCQVLLDKVLYDVDRAIDLYVMGTDPKGKGTAEQRAASFGFVIDQLLKDTTEFGSIHLQEQSYFDYNSNEDQKTCVQLRCVPPKSDLYKDLANIRNCLWWHCSPTEENTQPTPFKASALQLMREELCLQRDAEAQWENLLHTMAPTCFNWGTKLDKCTVSPSNSAKGDIEDPRGLLVPTQDLVEAAICAIEQSLGESPPVHCGDLEFGFPETVAHAIGELSGARRPDATRYGETFAEPAAKYLREGLRLTKRQVGAQIILAMPDNITADDENLLIGRLKALFGFSTQATKVPAQRYTIVADNLQLQKAQEIVEQANLDMKQKLFFVSRILDRESDSCCAPVKSENPEQQKKPRASQRSSQPSSASPGSPKQQNEK</sequence>
<name>F9U5N0_9GAMM</name>
<feature type="region of interest" description="Disordered" evidence="1">
    <location>
        <begin position="728"/>
        <end position="769"/>
    </location>
</feature>
<protein>
    <submittedName>
        <fullName evidence="2">Uncharacterized protein</fullName>
    </submittedName>
</protein>
<evidence type="ECO:0000313" key="2">
    <source>
        <dbReference type="EMBL" id="EGV20453.1"/>
    </source>
</evidence>
<dbReference type="EMBL" id="AFWV01000001">
    <property type="protein sequence ID" value="EGV20453.1"/>
    <property type="molecule type" value="Genomic_DNA"/>
</dbReference>